<keyword evidence="8" id="KW-0492">Microsome</keyword>
<evidence type="ECO:0000256" key="7">
    <source>
        <dbReference type="ARBA" id="ARBA00022824"/>
    </source>
</evidence>
<dbReference type="InterPro" id="IPR002401">
    <property type="entry name" value="Cyt_P450_E_grp-I"/>
</dbReference>
<dbReference type="FunFam" id="1.10.630.10:FF:000238">
    <property type="entry name" value="Cytochrome P450 2A6"/>
    <property type="match status" value="1"/>
</dbReference>
<keyword evidence="5" id="KW-0349">Heme</keyword>
<evidence type="ECO:0000256" key="12">
    <source>
        <dbReference type="ARBA" id="ARBA00023136"/>
    </source>
</evidence>
<name>F6Z1B3_MACMU</name>
<keyword evidence="9" id="KW-0560">Oxidoreductase</keyword>
<comment type="similarity">
    <text evidence="4">Belongs to the cytochrome P450 family.</text>
</comment>
<dbReference type="OMA" id="NGHETIK"/>
<evidence type="ECO:0000256" key="10">
    <source>
        <dbReference type="ARBA" id="ARBA00023004"/>
    </source>
</evidence>
<dbReference type="InterPro" id="IPR001128">
    <property type="entry name" value="Cyt_P450"/>
</dbReference>
<evidence type="ECO:0000256" key="11">
    <source>
        <dbReference type="ARBA" id="ARBA00023033"/>
    </source>
</evidence>
<evidence type="ECO:0000256" key="6">
    <source>
        <dbReference type="ARBA" id="ARBA00022723"/>
    </source>
</evidence>
<dbReference type="GO" id="GO:0016712">
    <property type="term" value="F:oxidoreductase activity, acting on paired donors, with incorporation or reduction of molecular oxygen, reduced flavin or flavoprotein as one donor, and incorporation of one atom of oxygen"/>
    <property type="evidence" value="ECO:0000318"/>
    <property type="project" value="GO_Central"/>
</dbReference>
<keyword evidence="13" id="KW-0732">Signal</keyword>
<dbReference type="SUPFAM" id="SSF48264">
    <property type="entry name" value="Cytochrome P450"/>
    <property type="match status" value="1"/>
</dbReference>
<keyword evidence="11" id="KW-0503">Monooxygenase</keyword>
<evidence type="ECO:0000256" key="5">
    <source>
        <dbReference type="ARBA" id="ARBA00022617"/>
    </source>
</evidence>
<evidence type="ECO:0000256" key="9">
    <source>
        <dbReference type="ARBA" id="ARBA00023002"/>
    </source>
</evidence>
<dbReference type="GO" id="GO:0019373">
    <property type="term" value="P:epoxygenase P450 pathway"/>
    <property type="evidence" value="ECO:0000318"/>
    <property type="project" value="GO_Central"/>
</dbReference>
<dbReference type="GO" id="GO:0005737">
    <property type="term" value="C:cytoplasm"/>
    <property type="evidence" value="ECO:0000318"/>
    <property type="project" value="GO_Central"/>
</dbReference>
<evidence type="ECO:0000256" key="2">
    <source>
        <dbReference type="ARBA" id="ARBA00004174"/>
    </source>
</evidence>
<evidence type="ECO:0000256" key="8">
    <source>
        <dbReference type="ARBA" id="ARBA00022848"/>
    </source>
</evidence>
<keyword evidence="7" id="KW-0256">Endoplasmic reticulum</keyword>
<feature type="signal peptide" evidence="13">
    <location>
        <begin position="1"/>
        <end position="17"/>
    </location>
</feature>
<dbReference type="Bgee" id="ENSMMUG00000028756">
    <property type="expression patterns" value="Expressed in olfactory segment of nasal mucosa and 8 other cell types or tissues"/>
</dbReference>
<dbReference type="PANTHER" id="PTHR24300:SF424">
    <property type="entry name" value="CYTOCHROME P450"/>
    <property type="match status" value="1"/>
</dbReference>
<accession>F6Z1B3</accession>
<dbReference type="PANTHER" id="PTHR24300">
    <property type="entry name" value="CYTOCHROME P450 508A4-RELATED"/>
    <property type="match status" value="1"/>
</dbReference>
<dbReference type="InParanoid" id="F6Z1B3"/>
<comment type="cofactor">
    <cofactor evidence="1">
        <name>heme</name>
        <dbReference type="ChEBI" id="CHEBI:30413"/>
    </cofactor>
</comment>
<dbReference type="GO" id="GO:0005789">
    <property type="term" value="C:endoplasmic reticulum membrane"/>
    <property type="evidence" value="ECO:0007669"/>
    <property type="project" value="UniProtKB-SubCell"/>
</dbReference>
<dbReference type="AlphaFoldDB" id="F6Z1B3"/>
<reference evidence="14" key="2">
    <citation type="submission" date="2019-01" db="EMBL/GenBank/DDBJ databases">
        <authorList>
            <person name="Graves T."/>
            <person name="Eichler E.E."/>
            <person name="Wilson R.K."/>
        </authorList>
    </citation>
    <scope>NUCLEOTIDE SEQUENCE [LARGE SCALE GENOMIC DNA]</scope>
    <source>
        <strain evidence="14">17573</strain>
    </source>
</reference>
<evidence type="ECO:0000256" key="1">
    <source>
        <dbReference type="ARBA" id="ARBA00001971"/>
    </source>
</evidence>
<dbReference type="InterPro" id="IPR050182">
    <property type="entry name" value="Cytochrome_P450_fam2"/>
</dbReference>
<evidence type="ECO:0000256" key="3">
    <source>
        <dbReference type="ARBA" id="ARBA00004406"/>
    </source>
</evidence>
<reference evidence="14" key="3">
    <citation type="submission" date="2025-08" db="UniProtKB">
        <authorList>
            <consortium name="Ensembl"/>
        </authorList>
    </citation>
    <scope>IDENTIFICATION</scope>
    <source>
        <strain evidence="14">17573</strain>
    </source>
</reference>
<comment type="subcellular location">
    <subcellularLocation>
        <location evidence="3">Endoplasmic reticulum membrane</location>
        <topology evidence="3">Peripheral membrane protein</topology>
    </subcellularLocation>
    <subcellularLocation>
        <location evidence="2">Microsome membrane</location>
        <topology evidence="2">Peripheral membrane protein</topology>
    </subcellularLocation>
</comment>
<sequence length="271" mass="31118">CLSCLLVLIAWKRMNKAGKLPPGPTPIPFLGNLLQVRTDATFQSFMKVSEKYGPLFTVYMGLWPVVVLCGHEAVKEALIDQADEFSGRGKLASIEQNFQGHGVALANGERWRILRRLSLTIFWDFRMGKRSIEERIQDEASYLLEEFRKTKGAPIDPTFLLSCSVSNIIGSVVFGSCFDYEDKQFLNLLRLINESFIEMSTPWAQSSCLFPQLYDMYSGIMQYLPGRHNRVYYLIEELKDFIASRVKINEASFDPQNPRDFIDCFLIKMHQ</sequence>
<feature type="chain" id="PRO_5023935243" evidence="13">
    <location>
        <begin position="18"/>
        <end position="271"/>
    </location>
</feature>
<dbReference type="GO" id="GO:0020037">
    <property type="term" value="F:heme binding"/>
    <property type="evidence" value="ECO:0000318"/>
    <property type="project" value="GO_Central"/>
</dbReference>
<dbReference type="STRING" id="9544.ENSMMUP00000031595"/>
<proteinExistence type="inferred from homology"/>
<keyword evidence="15" id="KW-1185">Reference proteome</keyword>
<reference evidence="14" key="4">
    <citation type="submission" date="2025-09" db="UniProtKB">
        <authorList>
            <consortium name="Ensembl"/>
        </authorList>
    </citation>
    <scope>IDENTIFICATION</scope>
    <source>
        <strain evidence="14">17573</strain>
    </source>
</reference>
<dbReference type="GO" id="GO:0008392">
    <property type="term" value="F:arachidonate epoxygenase activity"/>
    <property type="evidence" value="ECO:0000318"/>
    <property type="project" value="GO_Central"/>
</dbReference>
<evidence type="ECO:0000313" key="15">
    <source>
        <dbReference type="Proteomes" id="UP000006718"/>
    </source>
</evidence>
<dbReference type="Proteomes" id="UP000006718">
    <property type="component" value="Chromosome 19"/>
</dbReference>
<dbReference type="SMR" id="F6Z1B3"/>
<keyword evidence="12" id="KW-0472">Membrane</keyword>
<dbReference type="Pfam" id="PF00067">
    <property type="entry name" value="p450"/>
    <property type="match status" value="1"/>
</dbReference>
<evidence type="ECO:0000313" key="14">
    <source>
        <dbReference type="Ensembl" id="ENSMMUP00000031595.3"/>
    </source>
</evidence>
<dbReference type="Ensembl" id="ENSMMUT00000038495.3">
    <property type="protein sequence ID" value="ENSMMUP00000031595.3"/>
    <property type="gene ID" value="ENSMMUG00000028756.3"/>
</dbReference>
<dbReference type="GO" id="GO:0005506">
    <property type="term" value="F:iron ion binding"/>
    <property type="evidence" value="ECO:0007669"/>
    <property type="project" value="InterPro"/>
</dbReference>
<reference evidence="15" key="1">
    <citation type="journal article" date="2007" name="Science">
        <title>Evolutionary and biomedical insights from the rhesus macaque genome.</title>
        <authorList>
            <person name="Gibbs R.A."/>
            <person name="Rogers J."/>
            <person name="Katze M.G."/>
            <person name="Bumgarner R."/>
            <person name="Weinstock G.M."/>
            <person name="Mardis E.R."/>
            <person name="Remington K.A."/>
            <person name="Strausberg R.L."/>
            <person name="Venter J.C."/>
            <person name="Wilson R.K."/>
            <person name="Batzer M.A."/>
            <person name="Bustamante C.D."/>
            <person name="Eichler E.E."/>
            <person name="Hahn M.W."/>
            <person name="Hardison R.C."/>
            <person name="Makova K.D."/>
            <person name="Miller W."/>
            <person name="Milosavljevic A."/>
            <person name="Palermo R.E."/>
            <person name="Siepel A."/>
            <person name="Sikela J.M."/>
            <person name="Attaway T."/>
            <person name="Bell S."/>
            <person name="Bernard K.E."/>
            <person name="Buhay C.J."/>
            <person name="Chandrabose M.N."/>
            <person name="Dao M."/>
            <person name="Davis C."/>
            <person name="Delehaunty K.D."/>
            <person name="Ding Y."/>
            <person name="Dinh H.H."/>
            <person name="Dugan-Rocha S."/>
            <person name="Fulton L.A."/>
            <person name="Gabisi R.A."/>
            <person name="Garner T.T."/>
            <person name="Godfrey J."/>
            <person name="Hawes A.C."/>
            <person name="Hernandez J."/>
            <person name="Hines S."/>
            <person name="Holder M."/>
            <person name="Hume J."/>
            <person name="Jhangiani S.N."/>
            <person name="Joshi V."/>
            <person name="Khan Z.M."/>
            <person name="Kirkness E.F."/>
            <person name="Cree A."/>
            <person name="Fowler R.G."/>
            <person name="Lee S."/>
            <person name="Lewis L.R."/>
            <person name="Li Z."/>
            <person name="Liu Y.-S."/>
            <person name="Moore S.M."/>
            <person name="Muzny D."/>
            <person name="Nazareth L.V."/>
            <person name="Ngo D.N."/>
            <person name="Okwuonu G.O."/>
            <person name="Pai G."/>
            <person name="Parker D."/>
            <person name="Paul H.A."/>
            <person name="Pfannkoch C."/>
            <person name="Pohl C.S."/>
            <person name="Rogers Y.-H.C."/>
            <person name="Ruiz S.J."/>
            <person name="Sabo A."/>
            <person name="Santibanez J."/>
            <person name="Schneider B.W."/>
            <person name="Smith S.M."/>
            <person name="Sodergren E."/>
            <person name="Svatek A.F."/>
            <person name="Utterback T.R."/>
            <person name="Vattathil S."/>
            <person name="Warren W."/>
            <person name="White C.S."/>
            <person name="Chinwalla A.T."/>
            <person name="Feng Y."/>
            <person name="Halpern A.L."/>
            <person name="Hillier L.W."/>
            <person name="Huang X."/>
            <person name="Minx P."/>
            <person name="Nelson J.O."/>
            <person name="Pepin K.H."/>
            <person name="Qin X."/>
            <person name="Sutton G.G."/>
            <person name="Venter E."/>
            <person name="Walenz B.P."/>
            <person name="Wallis J.W."/>
            <person name="Worley K.C."/>
            <person name="Yang S.-P."/>
            <person name="Jones S.M."/>
            <person name="Marra M.A."/>
            <person name="Rocchi M."/>
            <person name="Schein J.E."/>
            <person name="Baertsch R."/>
            <person name="Clarke L."/>
            <person name="Csuros M."/>
            <person name="Glasscock J."/>
            <person name="Harris R.A."/>
            <person name="Havlak P."/>
            <person name="Jackson A.R."/>
            <person name="Jiang H."/>
            <person name="Liu Y."/>
            <person name="Messina D.N."/>
            <person name="Shen Y."/>
            <person name="Song H.X.-Z."/>
            <person name="Wylie T."/>
            <person name="Zhang L."/>
            <person name="Birney E."/>
            <person name="Han K."/>
            <person name="Konkel M.K."/>
            <person name="Lee J."/>
            <person name="Smit A.F.A."/>
            <person name="Ullmer B."/>
            <person name="Wang H."/>
            <person name="Xing J."/>
            <person name="Burhans R."/>
            <person name="Cheng Z."/>
            <person name="Karro J.E."/>
            <person name="Ma J."/>
            <person name="Raney B."/>
            <person name="She X."/>
            <person name="Cox M.J."/>
            <person name="Demuth J.P."/>
            <person name="Dumas L.J."/>
            <person name="Han S.-G."/>
            <person name="Hopkins J."/>
            <person name="Karimpour-Fard A."/>
            <person name="Kim Y.H."/>
            <person name="Pollack J.R."/>
            <person name="Vinar T."/>
            <person name="Addo-Quaye C."/>
            <person name="Degenhardt J."/>
            <person name="Denby A."/>
            <person name="Hubisz M.J."/>
            <person name="Indap A."/>
            <person name="Kosiol C."/>
            <person name="Lahn B.T."/>
            <person name="Lawson H.A."/>
            <person name="Marklein A."/>
            <person name="Nielsen R."/>
            <person name="Vallender E.J."/>
            <person name="Clark A.G."/>
            <person name="Ferguson B."/>
            <person name="Hernandez R.D."/>
            <person name="Hirani K."/>
            <person name="Kehrer-Sawatzki H."/>
            <person name="Kolb J."/>
            <person name="Patil S."/>
            <person name="Pu L.-L."/>
            <person name="Ren Y."/>
            <person name="Smith D.G."/>
            <person name="Wheeler D.A."/>
            <person name="Schenck I."/>
            <person name="Ball E.V."/>
            <person name="Chen R."/>
            <person name="Cooper D.N."/>
            <person name="Giardine B."/>
            <person name="Hsu F."/>
            <person name="Kent W.J."/>
            <person name="Lesk A."/>
            <person name="Nelson D.L."/>
            <person name="O'brien W.E."/>
            <person name="Pruefer K."/>
            <person name="Stenson P.D."/>
            <person name="Wallace J.C."/>
            <person name="Ke H."/>
            <person name="Liu X.-M."/>
            <person name="Wang P."/>
            <person name="Xiang A.P."/>
            <person name="Yang F."/>
            <person name="Barber G.P."/>
            <person name="Haussler D."/>
            <person name="Karolchik D."/>
            <person name="Kern A.D."/>
            <person name="Kuhn R.M."/>
            <person name="Smith K.E."/>
            <person name="Zwieg A.S."/>
        </authorList>
    </citation>
    <scope>NUCLEOTIDE SEQUENCE [LARGE SCALE GENOMIC DNA]</scope>
    <source>
        <strain evidence="15">17573</strain>
    </source>
</reference>
<keyword evidence="10" id="KW-0408">Iron</keyword>
<dbReference type="VEuPathDB" id="HostDB:ENSMMUG00000028756"/>
<dbReference type="GeneTree" id="ENSGT00940000161670"/>
<evidence type="ECO:0000256" key="4">
    <source>
        <dbReference type="ARBA" id="ARBA00010617"/>
    </source>
</evidence>
<organism evidence="14 15">
    <name type="scientific">Macaca mulatta</name>
    <name type="common">Rhesus macaque</name>
    <dbReference type="NCBI Taxonomy" id="9544"/>
    <lineage>
        <taxon>Eukaryota</taxon>
        <taxon>Metazoa</taxon>
        <taxon>Chordata</taxon>
        <taxon>Craniata</taxon>
        <taxon>Vertebrata</taxon>
        <taxon>Euteleostomi</taxon>
        <taxon>Mammalia</taxon>
        <taxon>Eutheria</taxon>
        <taxon>Euarchontoglires</taxon>
        <taxon>Primates</taxon>
        <taxon>Haplorrhini</taxon>
        <taxon>Catarrhini</taxon>
        <taxon>Cercopithecidae</taxon>
        <taxon>Cercopithecinae</taxon>
        <taxon>Macaca</taxon>
    </lineage>
</organism>
<protein>
    <submittedName>
        <fullName evidence="14">Uncharacterized protein</fullName>
    </submittedName>
</protein>
<evidence type="ECO:0000256" key="13">
    <source>
        <dbReference type="SAM" id="SignalP"/>
    </source>
</evidence>
<keyword evidence="6" id="KW-0479">Metal-binding</keyword>
<dbReference type="Gene3D" id="1.10.630.10">
    <property type="entry name" value="Cytochrome P450"/>
    <property type="match status" value="1"/>
</dbReference>
<dbReference type="InterPro" id="IPR036396">
    <property type="entry name" value="Cyt_P450_sf"/>
</dbReference>
<dbReference type="GO" id="GO:0006805">
    <property type="term" value="P:xenobiotic metabolic process"/>
    <property type="evidence" value="ECO:0000318"/>
    <property type="project" value="GO_Central"/>
</dbReference>
<dbReference type="PRINTS" id="PR00463">
    <property type="entry name" value="EP450I"/>
</dbReference>